<feature type="transmembrane region" description="Helical" evidence="1">
    <location>
        <begin position="135"/>
        <end position="155"/>
    </location>
</feature>
<dbReference type="RefSeq" id="WP_207679700.1">
    <property type="nucleotide sequence ID" value="NZ_CP061800.1"/>
</dbReference>
<protein>
    <submittedName>
        <fullName evidence="2">Uncharacterized protein</fullName>
    </submittedName>
</protein>
<feature type="transmembrane region" description="Helical" evidence="1">
    <location>
        <begin position="103"/>
        <end position="128"/>
    </location>
</feature>
<dbReference type="KEGG" id="dmm:dnm_083480"/>
<evidence type="ECO:0000313" key="3">
    <source>
        <dbReference type="Proteomes" id="UP000663722"/>
    </source>
</evidence>
<keyword evidence="1" id="KW-0812">Transmembrane</keyword>
<keyword evidence="1" id="KW-1133">Transmembrane helix</keyword>
<dbReference type="AlphaFoldDB" id="A0A975BVR8"/>
<gene>
    <name evidence="2" type="ORF">dnm_083480</name>
</gene>
<evidence type="ECO:0000256" key="1">
    <source>
        <dbReference type="SAM" id="Phobius"/>
    </source>
</evidence>
<reference evidence="2" key="1">
    <citation type="journal article" date="2021" name="Microb. Physiol.">
        <title>Proteogenomic Insights into the Physiology of Marine, Sulfate-Reducing, Filamentous Desulfonema limicola and Desulfonema magnum.</title>
        <authorList>
            <person name="Schnaars V."/>
            <person name="Wohlbrand L."/>
            <person name="Scheve S."/>
            <person name="Hinrichs C."/>
            <person name="Reinhardt R."/>
            <person name="Rabus R."/>
        </authorList>
    </citation>
    <scope>NUCLEOTIDE SEQUENCE</scope>
    <source>
        <strain evidence="2">4be13</strain>
    </source>
</reference>
<dbReference type="Proteomes" id="UP000663722">
    <property type="component" value="Chromosome"/>
</dbReference>
<evidence type="ECO:0000313" key="2">
    <source>
        <dbReference type="EMBL" id="QTA92272.1"/>
    </source>
</evidence>
<proteinExistence type="predicted"/>
<name>A0A975BVR8_9BACT</name>
<accession>A0A975BVR8</accession>
<organism evidence="2 3">
    <name type="scientific">Desulfonema magnum</name>
    <dbReference type="NCBI Taxonomy" id="45655"/>
    <lineage>
        <taxon>Bacteria</taxon>
        <taxon>Pseudomonadati</taxon>
        <taxon>Thermodesulfobacteriota</taxon>
        <taxon>Desulfobacteria</taxon>
        <taxon>Desulfobacterales</taxon>
        <taxon>Desulfococcaceae</taxon>
        <taxon>Desulfonema</taxon>
    </lineage>
</organism>
<feature type="transmembrane region" description="Helical" evidence="1">
    <location>
        <begin position="49"/>
        <end position="66"/>
    </location>
</feature>
<sequence length="159" mass="18531">MKFWQHIRYWDLGHDQLKNEIDQDKKDKDLKHKILEQDQEKQGQKKEKLYQRIFFAVLFMGGLTTLKDYPEIGFFAIGSGLYGLTPENGRKDQPKNTPLKNQWILTSLGAFILMIVIITLQFTVFSVAKEKIGQLLWAILGIITMCFISAFKRFINSQT</sequence>
<keyword evidence="1" id="KW-0472">Membrane</keyword>
<dbReference type="EMBL" id="CP061800">
    <property type="protein sequence ID" value="QTA92272.1"/>
    <property type="molecule type" value="Genomic_DNA"/>
</dbReference>
<keyword evidence="3" id="KW-1185">Reference proteome</keyword>